<evidence type="ECO:0000259" key="3">
    <source>
        <dbReference type="Pfam" id="PF05057"/>
    </source>
</evidence>
<feature type="domain" description="DUF676" evidence="3">
    <location>
        <begin position="1"/>
        <end position="102"/>
    </location>
</feature>
<dbReference type="Proteomes" id="UP001357485">
    <property type="component" value="Unassembled WGS sequence"/>
</dbReference>
<dbReference type="PANTHER" id="PTHR12482">
    <property type="entry name" value="LIPASE ROG1-RELATED-RELATED"/>
    <property type="match status" value="1"/>
</dbReference>
<sequence>LWGNPKHLGYLASALREKYPQDVLHVLVAKRNSGSFTYDGIETGAERVTQEIEDTIEELARNGQTVKKLSIVGYSLGGLVARYVVGLLYSKGWFDKLEPVVYEHRSLVSTITYGTS</sequence>
<dbReference type="SUPFAM" id="SSF53474">
    <property type="entry name" value="alpha/beta-Hydrolases"/>
    <property type="match status" value="1"/>
</dbReference>
<dbReference type="Gene3D" id="3.40.50.1820">
    <property type="entry name" value="alpha/beta hydrolase"/>
    <property type="match status" value="1"/>
</dbReference>
<name>A0ABR0LUA3_9PEZI</name>
<dbReference type="PANTHER" id="PTHR12482:SF65">
    <property type="entry name" value="ESTERASE, PUTATIVE (AFU_ORTHOLOGUE AFUA_3G12320)-RELATED"/>
    <property type="match status" value="1"/>
</dbReference>
<dbReference type="InterPro" id="IPR029058">
    <property type="entry name" value="AB_hydrolase_fold"/>
</dbReference>
<dbReference type="InterPro" id="IPR044294">
    <property type="entry name" value="Lipase-like"/>
</dbReference>
<evidence type="ECO:0000313" key="4">
    <source>
        <dbReference type="EMBL" id="KAK5242216.1"/>
    </source>
</evidence>
<protein>
    <recommendedName>
        <fullName evidence="3">DUF676 domain-containing protein</fullName>
    </recommendedName>
</protein>
<keyword evidence="2" id="KW-0443">Lipid metabolism</keyword>
<keyword evidence="2" id="KW-0442">Lipid degradation</keyword>
<dbReference type="InterPro" id="IPR007751">
    <property type="entry name" value="DUF676_lipase-like"/>
</dbReference>
<gene>
    <name evidence="4" type="ORF">LTR16_008678</name>
</gene>
<dbReference type="Pfam" id="PF05057">
    <property type="entry name" value="DUF676"/>
    <property type="match status" value="1"/>
</dbReference>
<keyword evidence="5" id="KW-1185">Reference proteome</keyword>
<reference evidence="4 5" key="1">
    <citation type="submission" date="2023-08" db="EMBL/GenBank/DDBJ databases">
        <title>Black Yeasts Isolated from many extreme environments.</title>
        <authorList>
            <person name="Coleine C."/>
            <person name="Stajich J.E."/>
            <person name="Selbmann L."/>
        </authorList>
    </citation>
    <scope>NUCLEOTIDE SEQUENCE [LARGE SCALE GENOMIC DNA]</scope>
    <source>
        <strain evidence="4 5">CCFEE 536</strain>
    </source>
</reference>
<evidence type="ECO:0000256" key="1">
    <source>
        <dbReference type="ARBA" id="ARBA00007920"/>
    </source>
</evidence>
<evidence type="ECO:0000313" key="5">
    <source>
        <dbReference type="Proteomes" id="UP001357485"/>
    </source>
</evidence>
<organism evidence="4 5">
    <name type="scientific">Cryomyces antarcticus</name>
    <dbReference type="NCBI Taxonomy" id="329879"/>
    <lineage>
        <taxon>Eukaryota</taxon>
        <taxon>Fungi</taxon>
        <taxon>Dikarya</taxon>
        <taxon>Ascomycota</taxon>
        <taxon>Pezizomycotina</taxon>
        <taxon>Dothideomycetes</taxon>
        <taxon>Dothideomycetes incertae sedis</taxon>
        <taxon>Cryomyces</taxon>
    </lineage>
</organism>
<accession>A0ABR0LUA3</accession>
<dbReference type="EMBL" id="JAVRRA010010318">
    <property type="protein sequence ID" value="KAK5242216.1"/>
    <property type="molecule type" value="Genomic_DNA"/>
</dbReference>
<comment type="similarity">
    <text evidence="1">Belongs to the putative lipase ROG1 family.</text>
</comment>
<comment type="caution">
    <text evidence="4">The sequence shown here is derived from an EMBL/GenBank/DDBJ whole genome shotgun (WGS) entry which is preliminary data.</text>
</comment>
<feature type="non-terminal residue" evidence="4">
    <location>
        <position position="1"/>
    </location>
</feature>
<evidence type="ECO:0000256" key="2">
    <source>
        <dbReference type="ARBA" id="ARBA00022963"/>
    </source>
</evidence>
<proteinExistence type="inferred from homology"/>